<evidence type="ECO:0000313" key="1">
    <source>
        <dbReference type="EMBL" id="KAI5681787.1"/>
    </source>
</evidence>
<organism evidence="1 2">
    <name type="scientific">Catharanthus roseus</name>
    <name type="common">Madagascar periwinkle</name>
    <name type="synonym">Vinca rosea</name>
    <dbReference type="NCBI Taxonomy" id="4058"/>
    <lineage>
        <taxon>Eukaryota</taxon>
        <taxon>Viridiplantae</taxon>
        <taxon>Streptophyta</taxon>
        <taxon>Embryophyta</taxon>
        <taxon>Tracheophyta</taxon>
        <taxon>Spermatophyta</taxon>
        <taxon>Magnoliopsida</taxon>
        <taxon>eudicotyledons</taxon>
        <taxon>Gunneridae</taxon>
        <taxon>Pentapetalae</taxon>
        <taxon>asterids</taxon>
        <taxon>lamiids</taxon>
        <taxon>Gentianales</taxon>
        <taxon>Apocynaceae</taxon>
        <taxon>Rauvolfioideae</taxon>
        <taxon>Vinceae</taxon>
        <taxon>Catharanthinae</taxon>
        <taxon>Catharanthus</taxon>
    </lineage>
</organism>
<accession>A0ACC0CA07</accession>
<evidence type="ECO:0000313" key="2">
    <source>
        <dbReference type="Proteomes" id="UP001060085"/>
    </source>
</evidence>
<comment type="caution">
    <text evidence="1">The sequence shown here is derived from an EMBL/GenBank/DDBJ whole genome shotgun (WGS) entry which is preliminary data.</text>
</comment>
<name>A0ACC0CA07_CATRO</name>
<dbReference type="EMBL" id="CM044701">
    <property type="protein sequence ID" value="KAI5681787.1"/>
    <property type="molecule type" value="Genomic_DNA"/>
</dbReference>
<protein>
    <submittedName>
        <fullName evidence="1">Uncharacterized protein</fullName>
    </submittedName>
</protein>
<reference evidence="2" key="1">
    <citation type="journal article" date="2023" name="Nat. Plants">
        <title>Single-cell RNA sequencing provides a high-resolution roadmap for understanding the multicellular compartmentation of specialized metabolism.</title>
        <authorList>
            <person name="Sun S."/>
            <person name="Shen X."/>
            <person name="Li Y."/>
            <person name="Li Y."/>
            <person name="Wang S."/>
            <person name="Li R."/>
            <person name="Zhang H."/>
            <person name="Shen G."/>
            <person name="Guo B."/>
            <person name="Wei J."/>
            <person name="Xu J."/>
            <person name="St-Pierre B."/>
            <person name="Chen S."/>
            <person name="Sun C."/>
        </authorList>
    </citation>
    <scope>NUCLEOTIDE SEQUENCE [LARGE SCALE GENOMIC DNA]</scope>
</reference>
<gene>
    <name evidence="1" type="ORF">M9H77_03015</name>
</gene>
<proteinExistence type="predicted"/>
<dbReference type="Proteomes" id="UP001060085">
    <property type="component" value="Linkage Group LG01"/>
</dbReference>
<sequence length="150" mass="16999">MSASLKKKRVKKKSKDNKRIEDKERNMEKELGDFLKDLPISLSLNSSLMFGGESIVRFSDFSFTLKINFELSIRFHHLICFVAVVLEPEDLIFLVFGVCCIPPSMQLSPKPLGFLESGTGKKMKAVLVQNKIAPTICTLTSIRNLEQVKY</sequence>
<keyword evidence="2" id="KW-1185">Reference proteome</keyword>